<name>A0A7M2WTM7_9BACT</name>
<evidence type="ECO:0000313" key="1">
    <source>
        <dbReference type="EMBL" id="QOV88836.1"/>
    </source>
</evidence>
<dbReference type="AlphaFoldDB" id="A0A7M2WTM7"/>
<accession>A0A7M2WTM7</accession>
<proteinExistence type="predicted"/>
<organism evidence="1 2">
    <name type="scientific">Humisphaera borealis</name>
    <dbReference type="NCBI Taxonomy" id="2807512"/>
    <lineage>
        <taxon>Bacteria</taxon>
        <taxon>Pseudomonadati</taxon>
        <taxon>Planctomycetota</taxon>
        <taxon>Phycisphaerae</taxon>
        <taxon>Tepidisphaerales</taxon>
        <taxon>Tepidisphaeraceae</taxon>
        <taxon>Humisphaera</taxon>
    </lineage>
</organism>
<reference evidence="1 2" key="1">
    <citation type="submission" date="2020-10" db="EMBL/GenBank/DDBJ databases">
        <title>Wide distribution of Phycisphaera-like planctomycetes from WD2101 soil group in peatlands and genome analysis of the first cultivated representative.</title>
        <authorList>
            <person name="Dedysh S.N."/>
            <person name="Beletsky A.V."/>
            <person name="Ivanova A."/>
            <person name="Kulichevskaya I.S."/>
            <person name="Suzina N.E."/>
            <person name="Philippov D.A."/>
            <person name="Rakitin A.L."/>
            <person name="Mardanov A.V."/>
            <person name="Ravin N.V."/>
        </authorList>
    </citation>
    <scope>NUCLEOTIDE SEQUENCE [LARGE SCALE GENOMIC DNA]</scope>
    <source>
        <strain evidence="1 2">M1803</strain>
    </source>
</reference>
<protein>
    <submittedName>
        <fullName evidence="1">Uncharacterized protein</fullName>
    </submittedName>
</protein>
<dbReference type="KEGG" id="hbs:IPV69_21815"/>
<keyword evidence="2" id="KW-1185">Reference proteome</keyword>
<dbReference type="EMBL" id="CP063458">
    <property type="protein sequence ID" value="QOV88836.1"/>
    <property type="molecule type" value="Genomic_DNA"/>
</dbReference>
<dbReference type="RefSeq" id="WP_206291843.1">
    <property type="nucleotide sequence ID" value="NZ_CP063458.1"/>
</dbReference>
<evidence type="ECO:0000313" key="2">
    <source>
        <dbReference type="Proteomes" id="UP000593765"/>
    </source>
</evidence>
<gene>
    <name evidence="1" type="ORF">IPV69_21815</name>
</gene>
<dbReference type="Proteomes" id="UP000593765">
    <property type="component" value="Chromosome"/>
</dbReference>
<sequence>MNHHPHPSSDDLPVDPDLALLESYLDGELSSAQLQSLQQRLAADADLSSALARLSEDFTVRQAVWTSLEGSVAESRTVSRQVVRSIRRAGFWERSRNYVRAGIAVAACLVCFSAGWIGRGSTATAAMTPGQSPDGAKAIAEGGSAAPFLYQVALTDEAGNITAIQKFDTLEDAKAFAAELSKWEAEQAQAKYGQTVLMQSGL</sequence>